<dbReference type="GO" id="GO:0006357">
    <property type="term" value="P:regulation of transcription by RNA polymerase II"/>
    <property type="evidence" value="ECO:0007669"/>
    <property type="project" value="InterPro"/>
</dbReference>
<dbReference type="EMBL" id="JAPUFD010000008">
    <property type="protein sequence ID" value="MDI1489057.1"/>
    <property type="molecule type" value="Genomic_DNA"/>
</dbReference>
<protein>
    <recommendedName>
        <fullName evidence="4">Mediator of RNA polymerase II transcription subunit 20</fullName>
    </recommendedName>
    <alternativeName>
        <fullName evidence="4">Mediator complex subunit 20</fullName>
    </alternativeName>
</protein>
<name>A0AA43QM89_9LECA</name>
<evidence type="ECO:0000313" key="6">
    <source>
        <dbReference type="Proteomes" id="UP001161017"/>
    </source>
</evidence>
<keyword evidence="3 4" id="KW-0539">Nucleus</keyword>
<dbReference type="GO" id="GO:0003712">
    <property type="term" value="F:transcription coregulator activity"/>
    <property type="evidence" value="ECO:0007669"/>
    <property type="project" value="InterPro"/>
</dbReference>
<gene>
    <name evidence="4" type="primary">MED20</name>
    <name evidence="5" type="ORF">OHK93_008335</name>
</gene>
<evidence type="ECO:0000313" key="5">
    <source>
        <dbReference type="EMBL" id="MDI1489057.1"/>
    </source>
</evidence>
<keyword evidence="4" id="KW-0805">Transcription regulation</keyword>
<dbReference type="Pfam" id="PF08612">
    <property type="entry name" value="Med20"/>
    <property type="match status" value="1"/>
</dbReference>
<dbReference type="GO" id="GO:0016592">
    <property type="term" value="C:mediator complex"/>
    <property type="evidence" value="ECO:0007669"/>
    <property type="project" value="InterPro"/>
</dbReference>
<comment type="function">
    <text evidence="4">Component of the Mediator complex, a coactivator involved in the regulated transcription of nearly all RNA polymerase II-dependent genes. Mediator functions as a bridge to convey information from gene-specific regulatory proteins to the basal RNA polymerase II transcription machinery. Mediator is recruited to promoters by direct interactions with regulatory proteins and serves as a scaffold for the assembly of a functional preinitiation complex with RNA polymerase II and the general transcription factors.</text>
</comment>
<evidence type="ECO:0000256" key="1">
    <source>
        <dbReference type="ARBA" id="ARBA00004123"/>
    </source>
</evidence>
<accession>A0AA43QM89</accession>
<keyword evidence="6" id="KW-1185">Reference proteome</keyword>
<comment type="subcellular location">
    <subcellularLocation>
        <location evidence="1 4">Nucleus</location>
    </subcellularLocation>
</comment>
<comment type="subunit">
    <text evidence="4">Component of the Mediator complex.</text>
</comment>
<organism evidence="5 6">
    <name type="scientific">Ramalina farinacea</name>
    <dbReference type="NCBI Taxonomy" id="258253"/>
    <lineage>
        <taxon>Eukaryota</taxon>
        <taxon>Fungi</taxon>
        <taxon>Dikarya</taxon>
        <taxon>Ascomycota</taxon>
        <taxon>Pezizomycotina</taxon>
        <taxon>Lecanoromycetes</taxon>
        <taxon>OSLEUM clade</taxon>
        <taxon>Lecanoromycetidae</taxon>
        <taxon>Lecanorales</taxon>
        <taxon>Lecanorineae</taxon>
        <taxon>Ramalinaceae</taxon>
        <taxon>Ramalina</taxon>
    </lineage>
</organism>
<proteinExistence type="inferred from homology"/>
<dbReference type="AlphaFoldDB" id="A0AA43QM89"/>
<evidence type="ECO:0000256" key="3">
    <source>
        <dbReference type="ARBA" id="ARBA00023242"/>
    </source>
</evidence>
<sequence>MPLTALYHVPHPPSTATSPLSSILNALYSTYSVSDLSASSSATPPTLFHRLLRSPSDPQRHLQILFLPHLSPDTIVATTAHPSSQPPTLNPNAKPKVCLRIPAGPGNSETFTQLVLTKMGTLWQQRQVLTMVQGQVMKFGDFVVRLGELRQVGGGGEHAGRGVAVEVVWVADEGWSQGDGQDERELEADGDTAGKEALSAFWSGLKMDQWKGVREVIGSDGVGGWLEILRLRT</sequence>
<dbReference type="InterPro" id="IPR013921">
    <property type="entry name" value="Mediator_Med20"/>
</dbReference>
<keyword evidence="4" id="KW-0804">Transcription</keyword>
<evidence type="ECO:0000256" key="4">
    <source>
        <dbReference type="RuleBase" id="RU364152"/>
    </source>
</evidence>
<keyword evidence="4" id="KW-0010">Activator</keyword>
<comment type="similarity">
    <text evidence="2 4">Belongs to the Mediator complex subunit 20 family.</text>
</comment>
<dbReference type="Proteomes" id="UP001161017">
    <property type="component" value="Unassembled WGS sequence"/>
</dbReference>
<comment type="caution">
    <text evidence="5">The sequence shown here is derived from an EMBL/GenBank/DDBJ whole genome shotgun (WGS) entry which is preliminary data.</text>
</comment>
<evidence type="ECO:0000256" key="2">
    <source>
        <dbReference type="ARBA" id="ARBA00010743"/>
    </source>
</evidence>
<reference evidence="5" key="1">
    <citation type="journal article" date="2023" name="Genome Biol. Evol.">
        <title>First Whole Genome Sequence and Flow Cytometry Genome Size Data for the Lichen-Forming Fungus Ramalina farinacea (Ascomycota).</title>
        <authorList>
            <person name="Llewellyn T."/>
            <person name="Mian S."/>
            <person name="Hill R."/>
            <person name="Leitch I.J."/>
            <person name="Gaya E."/>
        </authorList>
    </citation>
    <scope>NUCLEOTIDE SEQUENCE</scope>
    <source>
        <strain evidence="5">LIQ254RAFAR</strain>
    </source>
</reference>